<evidence type="ECO:0000313" key="1">
    <source>
        <dbReference type="EMBL" id="KAK1146273.1"/>
    </source>
</evidence>
<organism evidence="1 2">
    <name type="scientific">Acipenser oxyrinchus oxyrinchus</name>
    <dbReference type="NCBI Taxonomy" id="40147"/>
    <lineage>
        <taxon>Eukaryota</taxon>
        <taxon>Metazoa</taxon>
        <taxon>Chordata</taxon>
        <taxon>Craniata</taxon>
        <taxon>Vertebrata</taxon>
        <taxon>Euteleostomi</taxon>
        <taxon>Actinopterygii</taxon>
        <taxon>Chondrostei</taxon>
        <taxon>Acipenseriformes</taxon>
        <taxon>Acipenseridae</taxon>
        <taxon>Acipenser</taxon>
    </lineage>
</organism>
<accession>A0AAD8CFT5</accession>
<proteinExistence type="predicted"/>
<protein>
    <submittedName>
        <fullName evidence="1">Protein MFI</fullName>
    </submittedName>
</protein>
<evidence type="ECO:0000313" key="2">
    <source>
        <dbReference type="Proteomes" id="UP001230051"/>
    </source>
</evidence>
<dbReference type="PANTHER" id="PTHR33504">
    <property type="entry name" value="NADH DEHYDROGENASE (UBIQUINONE) 1 BETA SUBCOMPLEX, 4"/>
    <property type="match status" value="1"/>
</dbReference>
<reference evidence="1" key="1">
    <citation type="submission" date="2022-02" db="EMBL/GenBank/DDBJ databases">
        <title>Atlantic sturgeon de novo genome assembly.</title>
        <authorList>
            <person name="Stock M."/>
            <person name="Klopp C."/>
            <person name="Guiguen Y."/>
            <person name="Cabau C."/>
            <person name="Parinello H."/>
            <person name="Santidrian Yebra-Pimentel E."/>
            <person name="Kuhl H."/>
            <person name="Dirks R.P."/>
            <person name="Guessner J."/>
            <person name="Wuertz S."/>
            <person name="Du K."/>
            <person name="Schartl M."/>
        </authorList>
    </citation>
    <scope>NUCLEOTIDE SEQUENCE</scope>
    <source>
        <strain evidence="1">STURGEONOMICS-FGT-2020</strain>
        <tissue evidence="1">Whole blood</tissue>
    </source>
</reference>
<name>A0AAD8CFT5_ACIOX</name>
<comment type="caution">
    <text evidence="1">The sequence shown here is derived from an EMBL/GenBank/DDBJ whole genome shotgun (WGS) entry which is preliminary data.</text>
</comment>
<dbReference type="Proteomes" id="UP001230051">
    <property type="component" value="Unassembled WGS sequence"/>
</dbReference>
<dbReference type="PANTHER" id="PTHR33504:SF2">
    <property type="entry name" value="PROTEIN MFI"/>
    <property type="match status" value="1"/>
</dbReference>
<dbReference type="AlphaFoldDB" id="A0AAD8CFT5"/>
<dbReference type="EMBL" id="JAGXEW010000131">
    <property type="protein sequence ID" value="KAK1146273.1"/>
    <property type="molecule type" value="Genomic_DNA"/>
</dbReference>
<gene>
    <name evidence="1" type="ORF">AOXY_G35903</name>
</gene>
<keyword evidence="2" id="KW-1185">Reference proteome</keyword>
<sequence>MTEKGLSEERKLSSVDVQLPVLKSSSEEDGTQADYLDEQYIKTGSVNDDYGDVKQVQAAKVIQRTWRRHIDTHVFRYFKDLINFRQKGDPRCFLNMSILEK</sequence>